<evidence type="ECO:0000313" key="7">
    <source>
        <dbReference type="Proteomes" id="UP000249794"/>
    </source>
</evidence>
<reference evidence="6 7" key="2">
    <citation type="submission" date="2018-06" db="EMBL/GenBank/DDBJ databases">
        <title>Metagenomic assembly of (sub)arctic Cyanobacteria and their associated microbiome from non-axenic cultures.</title>
        <authorList>
            <person name="Baurain D."/>
        </authorList>
    </citation>
    <scope>NUCLEOTIDE SEQUENCE [LARGE SCALE GENOMIC DNA]</scope>
    <source>
        <strain evidence="6">ULC027bin1</strain>
    </source>
</reference>
<dbReference type="PANTHER" id="PTHR46091">
    <property type="entry name" value="BLR7054 PROTEIN"/>
    <property type="match status" value="1"/>
</dbReference>
<accession>A0A2W4WLG5</accession>
<name>A0A2W4WLG5_9CYAN</name>
<evidence type="ECO:0000256" key="4">
    <source>
        <dbReference type="ARBA" id="ARBA00022857"/>
    </source>
</evidence>
<keyword evidence="3" id="KW-0274">FAD</keyword>
<dbReference type="AlphaFoldDB" id="A0A2W4WLG5"/>
<feature type="non-terminal residue" evidence="6">
    <location>
        <position position="1"/>
    </location>
</feature>
<keyword evidence="2" id="KW-0732">Signal</keyword>
<evidence type="ECO:0000256" key="3">
    <source>
        <dbReference type="ARBA" id="ARBA00022827"/>
    </source>
</evidence>
<dbReference type="InterPro" id="IPR036188">
    <property type="entry name" value="FAD/NAD-bd_sf"/>
</dbReference>
<keyword evidence="1" id="KW-0285">Flavoprotein</keyword>
<keyword evidence="4" id="KW-0521">NADP</keyword>
<dbReference type="InterPro" id="IPR052206">
    <property type="entry name" value="Retinol_saturase"/>
</dbReference>
<dbReference type="SUPFAM" id="SSF51905">
    <property type="entry name" value="FAD/NAD(P)-binding domain"/>
    <property type="match status" value="1"/>
</dbReference>
<organism evidence="6 7">
    <name type="scientific">Phormidesmis priestleyi</name>
    <dbReference type="NCBI Taxonomy" id="268141"/>
    <lineage>
        <taxon>Bacteria</taxon>
        <taxon>Bacillati</taxon>
        <taxon>Cyanobacteriota</taxon>
        <taxon>Cyanophyceae</taxon>
        <taxon>Leptolyngbyales</taxon>
        <taxon>Leptolyngbyaceae</taxon>
        <taxon>Phormidesmis</taxon>
    </lineage>
</organism>
<gene>
    <name evidence="6" type="ORF">DCF15_22255</name>
</gene>
<evidence type="ECO:0000256" key="1">
    <source>
        <dbReference type="ARBA" id="ARBA00022630"/>
    </source>
</evidence>
<dbReference type="Proteomes" id="UP000249794">
    <property type="component" value="Unassembled WGS sequence"/>
</dbReference>
<proteinExistence type="predicted"/>
<evidence type="ECO:0000256" key="2">
    <source>
        <dbReference type="ARBA" id="ARBA00022729"/>
    </source>
</evidence>
<comment type="caution">
    <text evidence="6">The sequence shown here is derived from an EMBL/GenBank/DDBJ whole genome shotgun (WGS) entry which is preliminary data.</text>
</comment>
<sequence length="270" mass="31125">ETEVTEFLVEGKTVKGVKALDQRSHETIEFLGDRVICNIDPKKAAQMIGLQKFSWGIRRKLNYEYSPSNFMAYCAVKDLDLREYGFGSWNTFHSEDLDLNAAFRRMYEENDFSRPSFAITTPTLLTTANRDCPEDCQIIEFLTVANYQYFDELLKRDRKAYNRKKEEILETILDIVERDYIPNFRKHLVFRITGSPTTNERFCRCPQGNSYGSSLTPKNMGLGRLNHKTSLQHFYFCNASSGYPGFAPTFWTGAMLYQRLSGEPLLTAAA</sequence>
<keyword evidence="5" id="KW-0520">NAD</keyword>
<evidence type="ECO:0000256" key="5">
    <source>
        <dbReference type="ARBA" id="ARBA00023027"/>
    </source>
</evidence>
<dbReference type="PANTHER" id="PTHR46091:SF3">
    <property type="entry name" value="AMINE OXIDASE DOMAIN-CONTAINING PROTEIN"/>
    <property type="match status" value="1"/>
</dbReference>
<reference evidence="7" key="1">
    <citation type="submission" date="2018-04" db="EMBL/GenBank/DDBJ databases">
        <authorList>
            <person name="Cornet L."/>
        </authorList>
    </citation>
    <scope>NUCLEOTIDE SEQUENCE [LARGE SCALE GENOMIC DNA]</scope>
</reference>
<evidence type="ECO:0000313" key="6">
    <source>
        <dbReference type="EMBL" id="PZO44037.1"/>
    </source>
</evidence>
<dbReference type="EMBL" id="QBMP01000390">
    <property type="protein sequence ID" value="PZO44037.1"/>
    <property type="molecule type" value="Genomic_DNA"/>
</dbReference>
<protein>
    <submittedName>
        <fullName evidence="6">NAD(P)/FAD-dependent oxidoreductase</fullName>
    </submittedName>
</protein>